<dbReference type="AlphaFoldDB" id="A0A343JF00"/>
<dbReference type="InterPro" id="IPR050398">
    <property type="entry name" value="HssS/ArlS-like"/>
</dbReference>
<dbReference type="Gene3D" id="1.10.287.130">
    <property type="match status" value="1"/>
</dbReference>
<dbReference type="FunFam" id="1.10.287.130:FF:000001">
    <property type="entry name" value="Two-component sensor histidine kinase"/>
    <property type="match status" value="1"/>
</dbReference>
<evidence type="ECO:0000256" key="5">
    <source>
        <dbReference type="ARBA" id="ARBA00022553"/>
    </source>
</evidence>
<keyword evidence="18" id="KW-1185">Reference proteome</keyword>
<comment type="catalytic activity">
    <reaction evidence="1">
        <text>ATP + protein L-histidine = ADP + protein N-phospho-L-histidine.</text>
        <dbReference type="EC" id="2.7.13.3"/>
    </reaction>
</comment>
<dbReference type="KEGG" id="cia:BEN51_11640"/>
<evidence type="ECO:0000256" key="10">
    <source>
        <dbReference type="ARBA" id="ARBA00022840"/>
    </source>
</evidence>
<dbReference type="Pfam" id="PF00512">
    <property type="entry name" value="HisKA"/>
    <property type="match status" value="1"/>
</dbReference>
<evidence type="ECO:0000259" key="15">
    <source>
        <dbReference type="PROSITE" id="PS50109"/>
    </source>
</evidence>
<keyword evidence="5" id="KW-0597">Phosphoprotein</keyword>
<evidence type="ECO:0000256" key="3">
    <source>
        <dbReference type="ARBA" id="ARBA00012438"/>
    </source>
</evidence>
<accession>A0A343JF00</accession>
<evidence type="ECO:0000256" key="13">
    <source>
        <dbReference type="ARBA" id="ARBA00023136"/>
    </source>
</evidence>
<keyword evidence="8" id="KW-0547">Nucleotide-binding</keyword>
<evidence type="ECO:0000256" key="12">
    <source>
        <dbReference type="ARBA" id="ARBA00023012"/>
    </source>
</evidence>
<dbReference type="Pfam" id="PF00672">
    <property type="entry name" value="HAMP"/>
    <property type="match status" value="1"/>
</dbReference>
<keyword evidence="13 14" id="KW-0472">Membrane</keyword>
<dbReference type="InterPro" id="IPR029151">
    <property type="entry name" value="Sensor-like_sf"/>
</dbReference>
<feature type="transmembrane region" description="Helical" evidence="14">
    <location>
        <begin position="136"/>
        <end position="157"/>
    </location>
</feature>
<dbReference type="CDD" id="cd00082">
    <property type="entry name" value="HisKA"/>
    <property type="match status" value="1"/>
</dbReference>
<feature type="domain" description="Histidine kinase" evidence="15">
    <location>
        <begin position="253"/>
        <end position="465"/>
    </location>
</feature>
<dbReference type="InterPro" id="IPR004358">
    <property type="entry name" value="Sig_transdc_His_kin-like_C"/>
</dbReference>
<evidence type="ECO:0000256" key="14">
    <source>
        <dbReference type="SAM" id="Phobius"/>
    </source>
</evidence>
<keyword evidence="12" id="KW-0902">Two-component regulatory system</keyword>
<keyword evidence="4" id="KW-1003">Cell membrane</keyword>
<comment type="subcellular location">
    <subcellularLocation>
        <location evidence="2">Cell membrane</location>
        <topology evidence="2">Multi-pass membrane protein</topology>
    </subcellularLocation>
</comment>
<dbReference type="SUPFAM" id="SSF103190">
    <property type="entry name" value="Sensory domain-like"/>
    <property type="match status" value="1"/>
</dbReference>
<evidence type="ECO:0000256" key="4">
    <source>
        <dbReference type="ARBA" id="ARBA00022475"/>
    </source>
</evidence>
<feature type="transmembrane region" description="Helical" evidence="14">
    <location>
        <begin position="16"/>
        <end position="41"/>
    </location>
</feature>
<dbReference type="GO" id="GO:0005886">
    <property type="term" value="C:plasma membrane"/>
    <property type="evidence" value="ECO:0007669"/>
    <property type="project" value="UniProtKB-SubCell"/>
</dbReference>
<dbReference type="GO" id="GO:0000155">
    <property type="term" value="F:phosphorelay sensor kinase activity"/>
    <property type="evidence" value="ECO:0007669"/>
    <property type="project" value="InterPro"/>
</dbReference>
<reference evidence="17 18" key="1">
    <citation type="submission" date="2016-08" db="EMBL/GenBank/DDBJ databases">
        <title>Complete Genome Sequence Of The Indigo Reducing Clostridium isatidis DSM15098.</title>
        <authorList>
            <person name="Little G.T."/>
            <person name="Minton N.P."/>
        </authorList>
    </citation>
    <scope>NUCLEOTIDE SEQUENCE [LARGE SCALE GENOMIC DNA]</scope>
    <source>
        <strain evidence="17 18">DSM 15098</strain>
    </source>
</reference>
<gene>
    <name evidence="17" type="ORF">BEN51_11640</name>
</gene>
<keyword evidence="10" id="KW-0067">ATP-binding</keyword>
<dbReference type="OrthoDB" id="2359336at2"/>
<dbReference type="InterPro" id="IPR036890">
    <property type="entry name" value="HATPase_C_sf"/>
</dbReference>
<dbReference type="SMART" id="SM00387">
    <property type="entry name" value="HATPase_c"/>
    <property type="match status" value="1"/>
</dbReference>
<evidence type="ECO:0000256" key="8">
    <source>
        <dbReference type="ARBA" id="ARBA00022741"/>
    </source>
</evidence>
<dbReference type="CDD" id="cd06225">
    <property type="entry name" value="HAMP"/>
    <property type="match status" value="1"/>
</dbReference>
<dbReference type="EC" id="2.7.13.3" evidence="3"/>
<evidence type="ECO:0000259" key="16">
    <source>
        <dbReference type="PROSITE" id="PS50885"/>
    </source>
</evidence>
<dbReference type="PANTHER" id="PTHR45528">
    <property type="entry name" value="SENSOR HISTIDINE KINASE CPXA"/>
    <property type="match status" value="1"/>
</dbReference>
<dbReference type="EMBL" id="CP016786">
    <property type="protein sequence ID" value="ASW44108.1"/>
    <property type="molecule type" value="Genomic_DNA"/>
</dbReference>
<dbReference type="Pfam" id="PF02518">
    <property type="entry name" value="HATPase_c"/>
    <property type="match status" value="1"/>
</dbReference>
<dbReference type="InterPro" id="IPR003660">
    <property type="entry name" value="HAMP_dom"/>
</dbReference>
<dbReference type="SMART" id="SM00304">
    <property type="entry name" value="HAMP"/>
    <property type="match status" value="1"/>
</dbReference>
<keyword evidence="9 17" id="KW-0418">Kinase</keyword>
<evidence type="ECO:0000256" key="9">
    <source>
        <dbReference type="ARBA" id="ARBA00022777"/>
    </source>
</evidence>
<evidence type="ECO:0000256" key="1">
    <source>
        <dbReference type="ARBA" id="ARBA00000085"/>
    </source>
</evidence>
<keyword evidence="7 14" id="KW-0812">Transmembrane</keyword>
<dbReference type="SMART" id="SM00388">
    <property type="entry name" value="HisKA"/>
    <property type="match status" value="1"/>
</dbReference>
<evidence type="ECO:0000313" key="18">
    <source>
        <dbReference type="Proteomes" id="UP000264883"/>
    </source>
</evidence>
<evidence type="ECO:0000256" key="7">
    <source>
        <dbReference type="ARBA" id="ARBA00022692"/>
    </source>
</evidence>
<dbReference type="InterPro" id="IPR003661">
    <property type="entry name" value="HisK_dim/P_dom"/>
</dbReference>
<dbReference type="InterPro" id="IPR036097">
    <property type="entry name" value="HisK_dim/P_sf"/>
</dbReference>
<sequence length="469" mass="53399">MEAITRKSIKVQVVRIILITISLIILILNILLMIFLTKYYYDNTEDLLRSRINVSLSIYEKYFYNSNLNEIINDDVDIFWKDNNVQVEIFDKNRELIMDSIGAKDEDFIKKEDVIKASKGEISRWIGKVNYTKSKVMAVSAPIIIDGEIIGIIRLITSLDDVNKIITNVILRFSLISIIAFVIGILLSILLADKIIKPIKYLTEVAKEMAGGNLKIRSSIKSQNEIGQLSNALNFMAGEVESREQLKNEFISSVSHELRTPLTAIKGWSITLRDDETDKETLELGLNIIEKEADRLTVMVEELLNFSNLLNENMRLNIETISISKLLNEVKAIMERRALSEKINFTVNCNIETTIDIDVNRIKQVFINLLDNAFNFTGENGEVKVDVSEEDKNIIFLIKDNGCGIRKEDLPRVKEKFFKGKNSKSKNGIGLSICDEIIRLHNGELKILSEEGVGTEVYVILNKTKEDKK</sequence>
<dbReference type="Proteomes" id="UP000264883">
    <property type="component" value="Chromosome"/>
</dbReference>
<keyword evidence="11 14" id="KW-1133">Transmembrane helix</keyword>
<dbReference type="PROSITE" id="PS50885">
    <property type="entry name" value="HAMP"/>
    <property type="match status" value="1"/>
</dbReference>
<dbReference type="GO" id="GO:0005524">
    <property type="term" value="F:ATP binding"/>
    <property type="evidence" value="ECO:0007669"/>
    <property type="project" value="UniProtKB-KW"/>
</dbReference>
<dbReference type="SUPFAM" id="SSF158472">
    <property type="entry name" value="HAMP domain-like"/>
    <property type="match status" value="1"/>
</dbReference>
<dbReference type="InterPro" id="IPR005467">
    <property type="entry name" value="His_kinase_dom"/>
</dbReference>
<feature type="domain" description="HAMP" evidence="16">
    <location>
        <begin position="193"/>
        <end position="245"/>
    </location>
</feature>
<dbReference type="InterPro" id="IPR003594">
    <property type="entry name" value="HATPase_dom"/>
</dbReference>
<dbReference type="SUPFAM" id="SSF47384">
    <property type="entry name" value="Homodimeric domain of signal transducing histidine kinase"/>
    <property type="match status" value="1"/>
</dbReference>
<dbReference type="PROSITE" id="PS50109">
    <property type="entry name" value="HIS_KIN"/>
    <property type="match status" value="1"/>
</dbReference>
<dbReference type="PRINTS" id="PR00344">
    <property type="entry name" value="BCTRLSENSOR"/>
</dbReference>
<evidence type="ECO:0000256" key="6">
    <source>
        <dbReference type="ARBA" id="ARBA00022679"/>
    </source>
</evidence>
<name>A0A343JF00_9CLOT</name>
<dbReference type="CDD" id="cd00075">
    <property type="entry name" value="HATPase"/>
    <property type="match status" value="1"/>
</dbReference>
<evidence type="ECO:0000313" key="17">
    <source>
        <dbReference type="EMBL" id="ASW44108.1"/>
    </source>
</evidence>
<evidence type="ECO:0000256" key="2">
    <source>
        <dbReference type="ARBA" id="ARBA00004651"/>
    </source>
</evidence>
<dbReference type="Gene3D" id="3.30.565.10">
    <property type="entry name" value="Histidine kinase-like ATPase, C-terminal domain"/>
    <property type="match status" value="1"/>
</dbReference>
<evidence type="ECO:0000256" key="11">
    <source>
        <dbReference type="ARBA" id="ARBA00022989"/>
    </source>
</evidence>
<keyword evidence="6" id="KW-0808">Transferase</keyword>
<dbReference type="FunFam" id="3.30.565.10:FF:000006">
    <property type="entry name" value="Sensor histidine kinase WalK"/>
    <property type="match status" value="1"/>
</dbReference>
<dbReference type="RefSeq" id="WP_119866233.1">
    <property type="nucleotide sequence ID" value="NZ_CP016786.1"/>
</dbReference>
<organism evidence="17 18">
    <name type="scientific">Clostridium isatidis</name>
    <dbReference type="NCBI Taxonomy" id="182773"/>
    <lineage>
        <taxon>Bacteria</taxon>
        <taxon>Bacillati</taxon>
        <taxon>Bacillota</taxon>
        <taxon>Clostridia</taxon>
        <taxon>Eubacteriales</taxon>
        <taxon>Clostridiaceae</taxon>
        <taxon>Clostridium</taxon>
    </lineage>
</organism>
<protein>
    <recommendedName>
        <fullName evidence="3">histidine kinase</fullName>
        <ecNumber evidence="3">2.7.13.3</ecNumber>
    </recommendedName>
</protein>
<dbReference type="Gene3D" id="6.10.340.10">
    <property type="match status" value="1"/>
</dbReference>
<dbReference type="SUPFAM" id="SSF55874">
    <property type="entry name" value="ATPase domain of HSP90 chaperone/DNA topoisomerase II/histidine kinase"/>
    <property type="match status" value="1"/>
</dbReference>
<dbReference type="PANTHER" id="PTHR45528:SF1">
    <property type="entry name" value="SENSOR HISTIDINE KINASE CPXA"/>
    <property type="match status" value="1"/>
</dbReference>
<proteinExistence type="predicted"/>
<feature type="transmembrane region" description="Helical" evidence="14">
    <location>
        <begin position="169"/>
        <end position="192"/>
    </location>
</feature>